<dbReference type="GO" id="GO:0005886">
    <property type="term" value="C:plasma membrane"/>
    <property type="evidence" value="ECO:0007669"/>
    <property type="project" value="TreeGrafter"/>
</dbReference>
<feature type="domain" description="SH2" evidence="4">
    <location>
        <begin position="373"/>
        <end position="464"/>
    </location>
</feature>
<evidence type="ECO:0000313" key="5">
    <source>
        <dbReference type="EMBL" id="EGD73348.1"/>
    </source>
</evidence>
<reference evidence="5" key="1">
    <citation type="submission" date="2009-08" db="EMBL/GenBank/DDBJ databases">
        <title>Annotation of Salpingoeca rosetta.</title>
        <authorList>
            <consortium name="The Broad Institute Genome Sequencing Platform"/>
            <person name="Russ C."/>
            <person name="Cuomo C."/>
            <person name="Burger G."/>
            <person name="Gray M.W."/>
            <person name="Holland P.W.H."/>
            <person name="King N."/>
            <person name="Lang F.B.F."/>
            <person name="Roger A.J."/>
            <person name="Ruiz-Trillo I."/>
            <person name="Young S.K."/>
            <person name="Zeng Q."/>
            <person name="Gargeya S."/>
            <person name="Alvarado L."/>
            <person name="Berlin A."/>
            <person name="Chapman S.B."/>
            <person name="Chen Z."/>
            <person name="Freedman E."/>
            <person name="Gellesch M."/>
            <person name="Goldberg J."/>
            <person name="Griggs A."/>
            <person name="Gujja S."/>
            <person name="Heilman E."/>
            <person name="Heiman D."/>
            <person name="Howarth C."/>
            <person name="Mehta T."/>
            <person name="Neiman D."/>
            <person name="Pearson M."/>
            <person name="Roberts A."/>
            <person name="Saif S."/>
            <person name="Shea T."/>
            <person name="Shenoy N."/>
            <person name="Sisk P."/>
            <person name="Stolte C."/>
            <person name="Sykes S."/>
            <person name="White J."/>
            <person name="Yandava C."/>
            <person name="Haas B."/>
            <person name="Nusbaum C."/>
            <person name="Birren B."/>
        </authorList>
    </citation>
    <scope>NUCLEOTIDE SEQUENCE [LARGE SCALE GENOMIC DNA]</scope>
    <source>
        <strain evidence="5">ATCC 50818</strain>
    </source>
</reference>
<dbReference type="Gene3D" id="2.30.29.30">
    <property type="entry name" value="Pleckstrin-homology domain (PH domain)/Phosphotyrosine-binding domain (PTB)"/>
    <property type="match status" value="1"/>
</dbReference>
<dbReference type="SMART" id="SM00462">
    <property type="entry name" value="PTB"/>
    <property type="match status" value="1"/>
</dbReference>
<keyword evidence="6" id="KW-1185">Reference proteome</keyword>
<evidence type="ECO:0000313" key="6">
    <source>
        <dbReference type="Proteomes" id="UP000007799"/>
    </source>
</evidence>
<dbReference type="AlphaFoldDB" id="F2U9E5"/>
<dbReference type="CDD" id="cd09925">
    <property type="entry name" value="SH2_SHC"/>
    <property type="match status" value="1"/>
</dbReference>
<dbReference type="RefSeq" id="XP_004994378.1">
    <property type="nucleotide sequence ID" value="XM_004994321.1"/>
</dbReference>
<protein>
    <recommendedName>
        <fullName evidence="7">SHC-transforming protein 1</fullName>
    </recommendedName>
</protein>
<dbReference type="PRINTS" id="PR00629">
    <property type="entry name" value="SHCPIDOMAIN"/>
</dbReference>
<evidence type="ECO:0008006" key="7">
    <source>
        <dbReference type="Google" id="ProtNLM"/>
    </source>
</evidence>
<dbReference type="KEGG" id="sre:PTSG_05060"/>
<dbReference type="SMART" id="SM00252">
    <property type="entry name" value="SH2"/>
    <property type="match status" value="1"/>
</dbReference>
<dbReference type="InterPro" id="IPR051235">
    <property type="entry name" value="CEP152/SHC-Transforming"/>
</dbReference>
<dbReference type="PROSITE" id="PS01179">
    <property type="entry name" value="PID"/>
    <property type="match status" value="1"/>
</dbReference>
<feature type="domain" description="PID" evidence="3">
    <location>
        <begin position="31"/>
        <end position="190"/>
    </location>
</feature>
<evidence type="ECO:0000256" key="2">
    <source>
        <dbReference type="PROSITE-ProRule" id="PRU00191"/>
    </source>
</evidence>
<dbReference type="InterPro" id="IPR036860">
    <property type="entry name" value="SH2_dom_sf"/>
</dbReference>
<dbReference type="SUPFAM" id="SSF55550">
    <property type="entry name" value="SH2 domain"/>
    <property type="match status" value="1"/>
</dbReference>
<dbReference type="GO" id="GO:0035556">
    <property type="term" value="P:intracellular signal transduction"/>
    <property type="evidence" value="ECO:0007669"/>
    <property type="project" value="InterPro"/>
</dbReference>
<dbReference type="InParanoid" id="F2U9E5"/>
<organism evidence="6">
    <name type="scientific">Salpingoeca rosetta (strain ATCC 50818 / BSB-021)</name>
    <dbReference type="NCBI Taxonomy" id="946362"/>
    <lineage>
        <taxon>Eukaryota</taxon>
        <taxon>Choanoflagellata</taxon>
        <taxon>Craspedida</taxon>
        <taxon>Salpingoecidae</taxon>
        <taxon>Salpingoeca</taxon>
    </lineage>
</organism>
<dbReference type="FunCoup" id="F2U9E5">
    <property type="interactions" value="644"/>
</dbReference>
<keyword evidence="1 2" id="KW-0727">SH2 domain</keyword>
<dbReference type="GO" id="GO:0007169">
    <property type="term" value="P:cell surface receptor protein tyrosine kinase signaling pathway"/>
    <property type="evidence" value="ECO:0007669"/>
    <property type="project" value="TreeGrafter"/>
</dbReference>
<dbReference type="PANTHER" id="PTHR10337">
    <property type="entry name" value="SHC TRANSFORMING PROTEIN"/>
    <property type="match status" value="1"/>
</dbReference>
<gene>
    <name evidence="5" type="ORF">PTSG_05060</name>
</gene>
<dbReference type="eggNOG" id="KOG3697">
    <property type="taxonomic scope" value="Eukaryota"/>
</dbReference>
<dbReference type="GeneID" id="16074959"/>
<dbReference type="InterPro" id="IPR035676">
    <property type="entry name" value="SHC_SH2"/>
</dbReference>
<dbReference type="CDD" id="cd01209">
    <property type="entry name" value="PTB_Shc"/>
    <property type="match status" value="1"/>
</dbReference>
<dbReference type="Pfam" id="PF00640">
    <property type="entry name" value="PID"/>
    <property type="match status" value="1"/>
</dbReference>
<dbReference type="PANTHER" id="PTHR10337:SF11">
    <property type="entry name" value="DSHC PROTEIN"/>
    <property type="match status" value="1"/>
</dbReference>
<dbReference type="GO" id="GO:0030971">
    <property type="term" value="F:receptor tyrosine kinase binding"/>
    <property type="evidence" value="ECO:0007669"/>
    <property type="project" value="TreeGrafter"/>
</dbReference>
<dbReference type="InterPro" id="IPR000980">
    <property type="entry name" value="SH2"/>
</dbReference>
<dbReference type="Gene3D" id="3.30.505.10">
    <property type="entry name" value="SH2 domain"/>
    <property type="match status" value="1"/>
</dbReference>
<name>F2U9E5_SALR5</name>
<dbReference type="PRINTS" id="PR00401">
    <property type="entry name" value="SH2DOMAIN"/>
</dbReference>
<accession>F2U9E5</accession>
<evidence type="ECO:0000259" key="3">
    <source>
        <dbReference type="PROSITE" id="PS01179"/>
    </source>
</evidence>
<sequence length="477" mass="52980">MSSGKEWDRNGSFMKKPSTGWLHDDHALMNGDGIFYAVRYVGSMRMDRSMRTMDFNTRTEVTREAIKLVCEAAGLLPPKKRKVSQIVKETLTHDPLVRNWDVKFTISTGGIALVVVQTNEVIANHIMPAISFATGGSSHDYTTLAYVAKDSRNVRECHVFECSDMAQEIMATIGQAFELRYKAFLKKSMERQNMLAQQPVQSQAIYGDSSGVTYQSAQQVKGQYDDLPEVDEYGGDDAYGDMDSYGDTGYPQVNPHDPAYDAVDDDGMYGDVEGVTPTGLNNPGYLDVSMGPVYDNPNAQQGGARVGSDPAYDNPQDVLAEGRQQQQRVQLEHADYDYATDMPDYEEDFEVDVDDLMQAPSAGAQRELSAEPWFHGQVSRAAADSILQYDGDFFVRESMQSRGQYILSAMHKGEKKHLLLVDPSGQVRTKDMAFDSVSHLINYHLRARLPIISRGSRIVLGQAVRALPGGYAKLAKK</sequence>
<dbReference type="EMBL" id="GL832965">
    <property type="protein sequence ID" value="EGD73348.1"/>
    <property type="molecule type" value="Genomic_DNA"/>
</dbReference>
<dbReference type="InterPro" id="IPR006020">
    <property type="entry name" value="PTB/PI_dom"/>
</dbReference>
<dbReference type="InterPro" id="IPR011993">
    <property type="entry name" value="PH-like_dom_sf"/>
</dbReference>
<evidence type="ECO:0000259" key="4">
    <source>
        <dbReference type="PROSITE" id="PS50001"/>
    </source>
</evidence>
<dbReference type="Pfam" id="PF00017">
    <property type="entry name" value="SH2"/>
    <property type="match status" value="1"/>
</dbReference>
<proteinExistence type="predicted"/>
<dbReference type="STRING" id="946362.F2U9E5"/>
<dbReference type="InterPro" id="IPR006019">
    <property type="entry name" value="PID_Shc-like"/>
</dbReference>
<evidence type="ECO:0000256" key="1">
    <source>
        <dbReference type="ARBA" id="ARBA00022999"/>
    </source>
</evidence>
<dbReference type="OrthoDB" id="9938362at2759"/>
<dbReference type="Proteomes" id="UP000007799">
    <property type="component" value="Unassembled WGS sequence"/>
</dbReference>
<dbReference type="SUPFAM" id="SSF50729">
    <property type="entry name" value="PH domain-like"/>
    <property type="match status" value="1"/>
</dbReference>
<dbReference type="PROSITE" id="PS50001">
    <property type="entry name" value="SH2"/>
    <property type="match status" value="1"/>
</dbReference>